<keyword evidence="1" id="KW-0812">Transmembrane</keyword>
<proteinExistence type="predicted"/>
<gene>
    <name evidence="2" type="ORF">FHS09_000497</name>
</gene>
<comment type="caution">
    <text evidence="2">The sequence shown here is derived from an EMBL/GenBank/DDBJ whole genome shotgun (WGS) entry which is preliminary data.</text>
</comment>
<keyword evidence="1" id="KW-0472">Membrane</keyword>
<organism evidence="2 3">
    <name type="scientific">Microbulbifer rhizosphaerae</name>
    <dbReference type="NCBI Taxonomy" id="1562603"/>
    <lineage>
        <taxon>Bacteria</taxon>
        <taxon>Pseudomonadati</taxon>
        <taxon>Pseudomonadota</taxon>
        <taxon>Gammaproteobacteria</taxon>
        <taxon>Cellvibrionales</taxon>
        <taxon>Microbulbiferaceae</taxon>
        <taxon>Microbulbifer</taxon>
    </lineage>
</organism>
<accession>A0A7W4W8P6</accession>
<name>A0A7W4W8P6_9GAMM</name>
<evidence type="ECO:0000313" key="3">
    <source>
        <dbReference type="Proteomes" id="UP000535937"/>
    </source>
</evidence>
<dbReference type="AlphaFoldDB" id="A0A7W4W8P6"/>
<keyword evidence="3" id="KW-1185">Reference proteome</keyword>
<evidence type="ECO:0000256" key="1">
    <source>
        <dbReference type="SAM" id="Phobius"/>
    </source>
</evidence>
<evidence type="ECO:0000313" key="2">
    <source>
        <dbReference type="EMBL" id="MBB3059689.1"/>
    </source>
</evidence>
<protein>
    <submittedName>
        <fullName evidence="2">Uncharacterized protein</fullName>
    </submittedName>
</protein>
<feature type="transmembrane region" description="Helical" evidence="1">
    <location>
        <begin position="20"/>
        <end position="42"/>
    </location>
</feature>
<dbReference type="EMBL" id="JACHWZ010000002">
    <property type="protein sequence ID" value="MBB3059689.1"/>
    <property type="molecule type" value="Genomic_DNA"/>
</dbReference>
<reference evidence="2 3" key="1">
    <citation type="submission" date="2020-08" db="EMBL/GenBank/DDBJ databases">
        <title>Genomic Encyclopedia of Type Strains, Phase III (KMG-III): the genomes of soil and plant-associated and newly described type strains.</title>
        <authorList>
            <person name="Whitman W."/>
        </authorList>
    </citation>
    <scope>NUCLEOTIDE SEQUENCE [LARGE SCALE GENOMIC DNA]</scope>
    <source>
        <strain evidence="2 3">CECT 8799</strain>
    </source>
</reference>
<dbReference type="Proteomes" id="UP000535937">
    <property type="component" value="Unassembled WGS sequence"/>
</dbReference>
<sequence length="53" mass="5870">MDLLGDVLRSLGVFSHSMGTFSLAGSWSLLMPVFPPGFTYVFSVTRGNFWLNI</sequence>
<keyword evidence="1" id="KW-1133">Transmembrane helix</keyword>